<dbReference type="PANTHER" id="PTHR12110">
    <property type="entry name" value="HYDROXYPYRUVATE ISOMERASE"/>
    <property type="match status" value="1"/>
</dbReference>
<dbReference type="GO" id="GO:0050114">
    <property type="term" value="F:myo-inosose-2 dehydratase activity"/>
    <property type="evidence" value="ECO:0007669"/>
    <property type="project" value="UniProtKB-EC"/>
</dbReference>
<dbReference type="InterPro" id="IPR036237">
    <property type="entry name" value="Xyl_isomerase-like_sf"/>
</dbReference>
<evidence type="ECO:0000313" key="2">
    <source>
        <dbReference type="EMBL" id="SLM85412.1"/>
    </source>
</evidence>
<dbReference type="EC" id="4.2.1.44" evidence="2"/>
<organism evidence="2 3">
    <name type="scientific">Vagococcus fluvialis bH819</name>
    <dbReference type="NCBI Taxonomy" id="1255619"/>
    <lineage>
        <taxon>Bacteria</taxon>
        <taxon>Bacillati</taxon>
        <taxon>Bacillota</taxon>
        <taxon>Bacilli</taxon>
        <taxon>Lactobacillales</taxon>
        <taxon>Enterococcaceae</taxon>
        <taxon>Vagococcus</taxon>
    </lineage>
</organism>
<dbReference type="SUPFAM" id="SSF51658">
    <property type="entry name" value="Xylose isomerase-like"/>
    <property type="match status" value="1"/>
</dbReference>
<dbReference type="OrthoDB" id="9798407at2"/>
<keyword evidence="2" id="KW-0456">Lyase</keyword>
<proteinExistence type="predicted"/>
<protein>
    <submittedName>
        <fullName evidence="2">Inosose dehydratase</fullName>
        <ecNumber evidence="2">4.2.1.44</ecNumber>
    </submittedName>
</protein>
<reference evidence="3" key="1">
    <citation type="submission" date="2017-02" db="EMBL/GenBank/DDBJ databases">
        <authorList>
            <person name="Dridi B."/>
        </authorList>
    </citation>
    <scope>NUCLEOTIDE SEQUENCE [LARGE SCALE GENOMIC DNA]</scope>
    <source>
        <strain evidence="3">bH819</strain>
    </source>
</reference>
<dbReference type="Proteomes" id="UP000195918">
    <property type="component" value="Unassembled WGS sequence"/>
</dbReference>
<dbReference type="EMBL" id="FWFD01000008">
    <property type="protein sequence ID" value="SLM85412.1"/>
    <property type="molecule type" value="Genomic_DNA"/>
</dbReference>
<dbReference type="InterPro" id="IPR013022">
    <property type="entry name" value="Xyl_isomerase-like_TIM-brl"/>
</dbReference>
<feature type="domain" description="Xylose isomerase-like TIM barrel" evidence="1">
    <location>
        <begin position="24"/>
        <end position="242"/>
    </location>
</feature>
<dbReference type="Pfam" id="PF01261">
    <property type="entry name" value="AP_endonuc_2"/>
    <property type="match status" value="1"/>
</dbReference>
<dbReference type="InterPro" id="IPR050312">
    <property type="entry name" value="IolE/XylAMocC-like"/>
</dbReference>
<evidence type="ECO:0000259" key="1">
    <source>
        <dbReference type="Pfam" id="PF01261"/>
    </source>
</evidence>
<accession>A0A1X6WMF4</accession>
<name>A0A1X6WMF4_9ENTE</name>
<sequence length="246" mass="28209">MKPLISLQLWSVQDACAENFEEVLEKVKKFGYDGVEFAGYYNLKASDLQQKLQDISLKVSGSHVGFDSLLENFEEVVAFEKAINNHSVIVPHIGADSIEEWEVKIEQLKELSEKLKQKKLVLGYHNHAHEIMDIPNVNVLEKMIEMIPDIQLEVDTYWLSYAGIDVIPWLEKHKKNISWLHIKDMLTINDEKESTEIGKGILPIDSYMNWAKAAKLEWVVIEQEAFQSLTPMESAKVNIEALSKLN</sequence>
<dbReference type="AlphaFoldDB" id="A0A1X6WMF4"/>
<dbReference type="RefSeq" id="WP_086951046.1">
    <property type="nucleotide sequence ID" value="NZ_FWFD01000008.1"/>
</dbReference>
<dbReference type="Gene3D" id="3.20.20.150">
    <property type="entry name" value="Divalent-metal-dependent TIM barrel enzymes"/>
    <property type="match status" value="1"/>
</dbReference>
<evidence type="ECO:0000313" key="3">
    <source>
        <dbReference type="Proteomes" id="UP000195918"/>
    </source>
</evidence>
<dbReference type="PANTHER" id="PTHR12110:SF41">
    <property type="entry name" value="INOSOSE DEHYDRATASE"/>
    <property type="match status" value="1"/>
</dbReference>
<keyword evidence="3" id="KW-1185">Reference proteome</keyword>
<gene>
    <name evidence="2" type="ORF">FM121_04890</name>
</gene>